<dbReference type="Proteomes" id="UP001500051">
    <property type="component" value="Unassembled WGS sequence"/>
</dbReference>
<comment type="caution">
    <text evidence="1">The sequence shown here is derived from an EMBL/GenBank/DDBJ whole genome shotgun (WGS) entry which is preliminary data.</text>
</comment>
<name>A0ABP7D9E8_9ACTN</name>
<sequence length="362" mass="39441">MRVPIALLPYGDGAGLTHGQALQSPCLTCSDTPCCSYLPVHTFTVHTLADVDYAGYLLNFTGIELAINAEGQWSTYFRQSCRHLSPTDGSCTLHGSPAQPIVCQQYNPYQCWYKRVMTVSASDELVRIDRRRLDWILEHTRYDEHRRIVSSPSWHNLVAACAELPLDVTPVPHPSPATDPGAPAPSGRRSLPVISTGPRRYADITAASPCDGCAAFCCTKVEFPLAVPRSVASLDFVKFSLGFPGVSIGVTDEGWRLIISTTCRHLVGGRCSVYGTPQRPLKCAYYDAWRCTFRRDHDTARTDAIVTVGLEQYDWLLETVSIDDDGVVTAMVDAATLGGHLRARVSDAAPAIAGAVELGALR</sequence>
<dbReference type="RefSeq" id="WP_344811932.1">
    <property type="nucleotide sequence ID" value="NZ_BAAAYX010000004.1"/>
</dbReference>
<proteinExistence type="predicted"/>
<evidence type="ECO:0008006" key="3">
    <source>
        <dbReference type="Google" id="ProtNLM"/>
    </source>
</evidence>
<accession>A0ABP7D9E8</accession>
<dbReference type="EMBL" id="BAAAYX010000004">
    <property type="protein sequence ID" value="GAA3701125.1"/>
    <property type="molecule type" value="Genomic_DNA"/>
</dbReference>
<gene>
    <name evidence="1" type="ORF">GCM10022204_17400</name>
</gene>
<evidence type="ECO:0000313" key="2">
    <source>
        <dbReference type="Proteomes" id="UP001500051"/>
    </source>
</evidence>
<reference evidence="2" key="1">
    <citation type="journal article" date="2019" name="Int. J. Syst. Evol. Microbiol.">
        <title>The Global Catalogue of Microorganisms (GCM) 10K type strain sequencing project: providing services to taxonomists for standard genome sequencing and annotation.</title>
        <authorList>
            <consortium name="The Broad Institute Genomics Platform"/>
            <consortium name="The Broad Institute Genome Sequencing Center for Infectious Disease"/>
            <person name="Wu L."/>
            <person name="Ma J."/>
        </authorList>
    </citation>
    <scope>NUCLEOTIDE SEQUENCE [LARGE SCALE GENOMIC DNA]</scope>
    <source>
        <strain evidence="2">JCM 16548</strain>
    </source>
</reference>
<keyword evidence="2" id="KW-1185">Reference proteome</keyword>
<evidence type="ECO:0000313" key="1">
    <source>
        <dbReference type="EMBL" id="GAA3701125.1"/>
    </source>
</evidence>
<organism evidence="1 2">
    <name type="scientific">Microlunatus aurantiacus</name>
    <dbReference type="NCBI Taxonomy" id="446786"/>
    <lineage>
        <taxon>Bacteria</taxon>
        <taxon>Bacillati</taxon>
        <taxon>Actinomycetota</taxon>
        <taxon>Actinomycetes</taxon>
        <taxon>Propionibacteriales</taxon>
        <taxon>Propionibacteriaceae</taxon>
        <taxon>Microlunatus</taxon>
    </lineage>
</organism>
<protein>
    <recommendedName>
        <fullName evidence="3">YkgJ family cysteine cluster protein</fullName>
    </recommendedName>
</protein>